<organism evidence="1 2">
    <name type="scientific">Actinomyces howellii</name>
    <dbReference type="NCBI Taxonomy" id="52771"/>
    <lineage>
        <taxon>Bacteria</taxon>
        <taxon>Bacillati</taxon>
        <taxon>Actinomycetota</taxon>
        <taxon>Actinomycetes</taxon>
        <taxon>Actinomycetales</taxon>
        <taxon>Actinomycetaceae</taxon>
        <taxon>Actinomyces</taxon>
    </lineage>
</organism>
<reference evidence="1 2" key="1">
    <citation type="submission" date="2018-12" db="EMBL/GenBank/DDBJ databases">
        <authorList>
            <consortium name="Pathogen Informatics"/>
        </authorList>
    </citation>
    <scope>NUCLEOTIDE SEQUENCE [LARGE SCALE GENOMIC DNA]</scope>
    <source>
        <strain evidence="1 2">NCTC11636</strain>
    </source>
</reference>
<accession>A0A3S4T899</accession>
<evidence type="ECO:0000313" key="2">
    <source>
        <dbReference type="Proteomes" id="UP000266895"/>
    </source>
</evidence>
<dbReference type="KEGG" id="ahw:NCTC11636_00212"/>
<sequence length="71" mass="8068">MNIALPLNHCTIADTLKVVIRIAHTNPREILRVFMSSIDETSQASRVMVFKGERHLLFAFAVRLSPGRTNY</sequence>
<dbReference type="AlphaFoldDB" id="A0A3S4T899"/>
<evidence type="ECO:0000313" key="1">
    <source>
        <dbReference type="EMBL" id="VEG25783.1"/>
    </source>
</evidence>
<protein>
    <submittedName>
        <fullName evidence="1">Uncharacterized protein</fullName>
    </submittedName>
</protein>
<keyword evidence="2" id="KW-1185">Reference proteome</keyword>
<proteinExistence type="predicted"/>
<name>A0A3S4T899_9ACTO</name>
<gene>
    <name evidence="1" type="ORF">NCTC11636_00212</name>
</gene>
<dbReference type="EMBL" id="LR134350">
    <property type="protein sequence ID" value="VEG25783.1"/>
    <property type="molecule type" value="Genomic_DNA"/>
</dbReference>
<dbReference type="Proteomes" id="UP000266895">
    <property type="component" value="Chromosome"/>
</dbReference>